<dbReference type="InterPro" id="IPR000719">
    <property type="entry name" value="Prot_kinase_dom"/>
</dbReference>
<dbReference type="Pfam" id="PF07714">
    <property type="entry name" value="PK_Tyr_Ser-Thr"/>
    <property type="match status" value="1"/>
</dbReference>
<dbReference type="Gene3D" id="1.10.510.10">
    <property type="entry name" value="Transferase(Phosphotransferase) domain 1"/>
    <property type="match status" value="1"/>
</dbReference>
<organism evidence="2 3">
    <name type="scientific">Sphagnum jensenii</name>
    <dbReference type="NCBI Taxonomy" id="128206"/>
    <lineage>
        <taxon>Eukaryota</taxon>
        <taxon>Viridiplantae</taxon>
        <taxon>Streptophyta</taxon>
        <taxon>Embryophyta</taxon>
        <taxon>Bryophyta</taxon>
        <taxon>Sphagnophytina</taxon>
        <taxon>Sphagnopsida</taxon>
        <taxon>Sphagnales</taxon>
        <taxon>Sphagnaceae</taxon>
        <taxon>Sphagnum</taxon>
    </lineage>
</organism>
<reference evidence="2" key="1">
    <citation type="submission" date="2024-02" db="EMBL/GenBank/DDBJ databases">
        <authorList>
            <consortium name="ELIXIR-Norway"/>
            <consortium name="Elixir Norway"/>
        </authorList>
    </citation>
    <scope>NUCLEOTIDE SEQUENCE</scope>
</reference>
<dbReference type="PANTHER" id="PTHR23257">
    <property type="entry name" value="SERINE-THREONINE PROTEIN KINASE"/>
    <property type="match status" value="1"/>
</dbReference>
<dbReference type="InterPro" id="IPR050167">
    <property type="entry name" value="Ser_Thr_protein_kinase"/>
</dbReference>
<evidence type="ECO:0000313" key="2">
    <source>
        <dbReference type="EMBL" id="CAK9261691.1"/>
    </source>
</evidence>
<dbReference type="PROSITE" id="PS00108">
    <property type="entry name" value="PROTEIN_KINASE_ST"/>
    <property type="match status" value="1"/>
</dbReference>
<feature type="domain" description="Protein kinase" evidence="1">
    <location>
        <begin position="1"/>
        <end position="343"/>
    </location>
</feature>
<evidence type="ECO:0000313" key="3">
    <source>
        <dbReference type="Proteomes" id="UP001497444"/>
    </source>
</evidence>
<sequence>MEVLMKTRKETNSAICRVFGVGIDVVGNAWVVMERMAGDLRTLIDRRMRYLEDGQMPFDYNNTITMMMHIAKGMEDLHRCDLIHADLKASNILVTPVTMDRREEVDGSQQASESTDFYVKIGDFETSDGVVGSQQPKRFVQPQVEMEGEEVVVVDKASESSNLVAICWEEVAAQGLGTEAFLTWKVKVVLDILPEILPIVKVLLHVRKLRKQDSKSNISNKTMDRYASLADLEMQPIRTIFYGVLCIFARAWFDHVSARNLNMEIEARELLKRGKSIMKPCTEEAYYLLGPRGKYWLKEILATSKEWQTFQTTCHAWRPGNKYERREFELEQRRCDLEKLQFFLDTTLAKIYLQLYNGRNGNVAMGSIEAWEEFELKEIIILRMGQGFFPGRLEI</sequence>
<dbReference type="InterPro" id="IPR008271">
    <property type="entry name" value="Ser/Thr_kinase_AS"/>
</dbReference>
<protein>
    <recommendedName>
        <fullName evidence="1">Protein kinase domain-containing protein</fullName>
    </recommendedName>
</protein>
<dbReference type="PROSITE" id="PS50011">
    <property type="entry name" value="PROTEIN_KINASE_DOM"/>
    <property type="match status" value="1"/>
</dbReference>
<name>A0ABP0W655_9BRYO</name>
<proteinExistence type="predicted"/>
<dbReference type="Proteomes" id="UP001497444">
    <property type="component" value="Chromosome 14"/>
</dbReference>
<dbReference type="InterPro" id="IPR011009">
    <property type="entry name" value="Kinase-like_dom_sf"/>
</dbReference>
<dbReference type="EMBL" id="OZ020109">
    <property type="protein sequence ID" value="CAK9261691.1"/>
    <property type="molecule type" value="Genomic_DNA"/>
</dbReference>
<dbReference type="InterPro" id="IPR001245">
    <property type="entry name" value="Ser-Thr/Tyr_kinase_cat_dom"/>
</dbReference>
<evidence type="ECO:0000259" key="1">
    <source>
        <dbReference type="PROSITE" id="PS50011"/>
    </source>
</evidence>
<keyword evidence="3" id="KW-1185">Reference proteome</keyword>
<dbReference type="SUPFAM" id="SSF56112">
    <property type="entry name" value="Protein kinase-like (PK-like)"/>
    <property type="match status" value="1"/>
</dbReference>
<dbReference type="PANTHER" id="PTHR23257:SF969">
    <property type="entry name" value="INTEGRIN-LINKED PROTEIN KINASE"/>
    <property type="match status" value="1"/>
</dbReference>
<accession>A0ABP0W655</accession>
<gene>
    <name evidence="2" type="ORF">CSSPJE1EN1_LOCUS7169</name>
</gene>